<proteinExistence type="predicted"/>
<dbReference type="PANTHER" id="PTHR11941:SF54">
    <property type="entry name" value="ENOYL-COA HYDRATASE, MITOCHONDRIAL"/>
    <property type="match status" value="1"/>
</dbReference>
<dbReference type="EMBL" id="AUZZ01008029">
    <property type="protein sequence ID" value="EQD39717.1"/>
    <property type="molecule type" value="Genomic_DNA"/>
</dbReference>
<name>T0Z6D5_9ZZZZ</name>
<organism evidence="2">
    <name type="scientific">mine drainage metagenome</name>
    <dbReference type="NCBI Taxonomy" id="410659"/>
    <lineage>
        <taxon>unclassified sequences</taxon>
        <taxon>metagenomes</taxon>
        <taxon>ecological metagenomes</taxon>
    </lineage>
</organism>
<dbReference type="GO" id="GO:0003824">
    <property type="term" value="F:catalytic activity"/>
    <property type="evidence" value="ECO:0007669"/>
    <property type="project" value="UniProtKB-ARBA"/>
</dbReference>
<dbReference type="PANTHER" id="PTHR11941">
    <property type="entry name" value="ENOYL-COA HYDRATASE-RELATED"/>
    <property type="match status" value="1"/>
</dbReference>
<reference evidence="2" key="1">
    <citation type="submission" date="2013-08" db="EMBL/GenBank/DDBJ databases">
        <authorList>
            <person name="Mendez C."/>
            <person name="Richter M."/>
            <person name="Ferrer M."/>
            <person name="Sanchez J."/>
        </authorList>
    </citation>
    <scope>NUCLEOTIDE SEQUENCE</scope>
</reference>
<dbReference type="InterPro" id="IPR001753">
    <property type="entry name" value="Enoyl-CoA_hydra/iso"/>
</dbReference>
<dbReference type="Pfam" id="PF00378">
    <property type="entry name" value="ECH_1"/>
    <property type="match status" value="1"/>
</dbReference>
<reference evidence="2" key="2">
    <citation type="journal article" date="2014" name="ISME J.">
        <title>Microbial stratification in low pH oxic and suboxic macroscopic growths along an acid mine drainage.</title>
        <authorList>
            <person name="Mendez-Garcia C."/>
            <person name="Mesa V."/>
            <person name="Sprenger R.R."/>
            <person name="Richter M."/>
            <person name="Diez M.S."/>
            <person name="Solano J."/>
            <person name="Bargiela R."/>
            <person name="Golyshina O.V."/>
            <person name="Manteca A."/>
            <person name="Ramos J.L."/>
            <person name="Gallego J.R."/>
            <person name="Llorente I."/>
            <person name="Martins Dos Santos V.A."/>
            <person name="Jensen O.N."/>
            <person name="Pelaez A.I."/>
            <person name="Sanchez J."/>
            <person name="Ferrer M."/>
        </authorList>
    </citation>
    <scope>NUCLEOTIDE SEQUENCE</scope>
</reference>
<evidence type="ECO:0000313" key="2">
    <source>
        <dbReference type="EMBL" id="EQD39717.1"/>
    </source>
</evidence>
<dbReference type="AlphaFoldDB" id="T0Z6D5"/>
<sequence>MLHITEHAHGIRELRLARPPVNALDAGLIRALREAITAAPAQGAQALLISGSPGMFSAGLDVPALLALDAPALQRCFEDFFCMAAALAQCPIPVAAAVTGHSPAGGAVIALFCDYRVMAQGPFKIGLNEVQVGLTVPVVIRDALARLLGPYRAERLLVSGAMLESDAALRIGMVDELADVDQVPQRARLWLQALLALPRQAMLETRAVSRADLIARPSANTCPSPNSARCGNAPKPRPRCTRWWPNSRPASPLDARSGRALTRAVGIAAQPAAACAAAASTRGGLA</sequence>
<gene>
    <name evidence="2" type="ORF">B2A_11135</name>
</gene>
<accession>T0Z6D5</accession>
<dbReference type="GO" id="GO:0006635">
    <property type="term" value="P:fatty acid beta-oxidation"/>
    <property type="evidence" value="ECO:0007669"/>
    <property type="project" value="TreeGrafter"/>
</dbReference>
<protein>
    <submittedName>
        <fullName evidence="2">Enoyl-CoA hydratase</fullName>
    </submittedName>
</protein>
<dbReference type="SUPFAM" id="SSF52096">
    <property type="entry name" value="ClpP/crotonase"/>
    <property type="match status" value="1"/>
</dbReference>
<comment type="caution">
    <text evidence="2">The sequence shown here is derived from an EMBL/GenBank/DDBJ whole genome shotgun (WGS) entry which is preliminary data.</text>
</comment>
<dbReference type="InterPro" id="IPR029045">
    <property type="entry name" value="ClpP/crotonase-like_dom_sf"/>
</dbReference>
<dbReference type="Gene3D" id="3.90.226.10">
    <property type="entry name" value="2-enoyl-CoA Hydratase, Chain A, domain 1"/>
    <property type="match status" value="1"/>
</dbReference>
<evidence type="ECO:0000256" key="1">
    <source>
        <dbReference type="SAM" id="MobiDB-lite"/>
    </source>
</evidence>
<feature type="region of interest" description="Disordered" evidence="1">
    <location>
        <begin position="221"/>
        <end position="255"/>
    </location>
</feature>
<dbReference type="CDD" id="cd06558">
    <property type="entry name" value="crotonase-like"/>
    <property type="match status" value="1"/>
</dbReference>